<dbReference type="InterPro" id="IPR027640">
    <property type="entry name" value="Kinesin-like_fam"/>
</dbReference>
<accession>E2B0R1</accession>
<dbReference type="OMA" id="GYSENTH"/>
<proteinExistence type="predicted"/>
<name>E2B0R1_CAMFO</name>
<feature type="compositionally biased region" description="Low complexity" evidence="1">
    <location>
        <begin position="56"/>
        <end position="67"/>
    </location>
</feature>
<dbReference type="EMBL" id="GL444666">
    <property type="protein sequence ID" value="EFN60733.1"/>
    <property type="molecule type" value="Genomic_DNA"/>
</dbReference>
<dbReference type="STRING" id="104421.E2B0R1"/>
<feature type="region of interest" description="Disordered" evidence="1">
    <location>
        <begin position="474"/>
        <end position="583"/>
    </location>
</feature>
<protein>
    <submittedName>
        <fullName evidence="2">Kinesin-like protein GA13060</fullName>
    </submittedName>
</protein>
<dbReference type="OrthoDB" id="8862460at2759"/>
<dbReference type="PANTHER" id="PTHR21608:SF7">
    <property type="entry name" value="KINESIN-LIKE PROTEIN CG14535"/>
    <property type="match status" value="1"/>
</dbReference>
<evidence type="ECO:0000256" key="1">
    <source>
        <dbReference type="SAM" id="MobiDB-lite"/>
    </source>
</evidence>
<dbReference type="PANTHER" id="PTHR21608">
    <property type="entry name" value="KINESIN-LIKE PROTEIN CG14535"/>
    <property type="match status" value="1"/>
</dbReference>
<reference evidence="2 3" key="1">
    <citation type="journal article" date="2010" name="Science">
        <title>Genomic comparison of the ants Camponotus floridanus and Harpegnathos saltator.</title>
        <authorList>
            <person name="Bonasio R."/>
            <person name="Zhang G."/>
            <person name="Ye C."/>
            <person name="Mutti N.S."/>
            <person name="Fang X."/>
            <person name="Qin N."/>
            <person name="Donahue G."/>
            <person name="Yang P."/>
            <person name="Li Q."/>
            <person name="Li C."/>
            <person name="Zhang P."/>
            <person name="Huang Z."/>
            <person name="Berger S.L."/>
            <person name="Reinberg D."/>
            <person name="Wang J."/>
            <person name="Liebig J."/>
        </authorList>
    </citation>
    <scope>NUCLEOTIDE SEQUENCE [LARGE SCALE GENOMIC DNA]</scope>
    <source>
        <strain evidence="3">C129</strain>
    </source>
</reference>
<organism evidence="3">
    <name type="scientific">Camponotus floridanus</name>
    <name type="common">Florida carpenter ant</name>
    <dbReference type="NCBI Taxonomy" id="104421"/>
    <lineage>
        <taxon>Eukaryota</taxon>
        <taxon>Metazoa</taxon>
        <taxon>Ecdysozoa</taxon>
        <taxon>Arthropoda</taxon>
        <taxon>Hexapoda</taxon>
        <taxon>Insecta</taxon>
        <taxon>Pterygota</taxon>
        <taxon>Neoptera</taxon>
        <taxon>Endopterygota</taxon>
        <taxon>Hymenoptera</taxon>
        <taxon>Apocrita</taxon>
        <taxon>Aculeata</taxon>
        <taxon>Formicoidea</taxon>
        <taxon>Formicidae</taxon>
        <taxon>Formicinae</taxon>
        <taxon>Camponotus</taxon>
    </lineage>
</organism>
<feature type="region of interest" description="Disordered" evidence="1">
    <location>
        <begin position="1"/>
        <end position="22"/>
    </location>
</feature>
<dbReference type="Proteomes" id="UP000000311">
    <property type="component" value="Unassembled WGS sequence"/>
</dbReference>
<evidence type="ECO:0000313" key="2">
    <source>
        <dbReference type="EMBL" id="EFN60733.1"/>
    </source>
</evidence>
<dbReference type="GO" id="GO:0003777">
    <property type="term" value="F:microtubule motor activity"/>
    <property type="evidence" value="ECO:0007669"/>
    <property type="project" value="InterPro"/>
</dbReference>
<feature type="region of interest" description="Disordered" evidence="1">
    <location>
        <begin position="430"/>
        <end position="460"/>
    </location>
</feature>
<dbReference type="InParanoid" id="E2B0R1"/>
<dbReference type="AlphaFoldDB" id="E2B0R1"/>
<gene>
    <name evidence="2" type="ORF">EAG_09372</name>
</gene>
<feature type="region of interest" description="Disordered" evidence="1">
    <location>
        <begin position="37"/>
        <end position="68"/>
    </location>
</feature>
<keyword evidence="3" id="KW-1185">Reference proteome</keyword>
<dbReference type="GO" id="GO:0007018">
    <property type="term" value="P:microtubule-based movement"/>
    <property type="evidence" value="ECO:0007669"/>
    <property type="project" value="InterPro"/>
</dbReference>
<sequence>MQLTSAPALQLHTHQHASSGYGFMDSHKKSMIRKWVENQSSQIQRAKHVGSRLDSSKMSSSGQSSGQFKELTQFKTCSGMEDDDTSLSTESDSLKANEIEDITEKLSAKLNLLNVKSNTDSGLDLTASPVMDDNVEKGKLDLPDDEDDDEEIVVPPPLPLIEPLSNGVSREVSMESLNLSHKDIVLPSRHSLSSEDEILEIVEEDLEPVPMQDSCLQVTEEDIALCMGENLLLESDQEEHPLRILSQENLTVVSTFTDSMSVMSDTERYRPHYPPPVGAGVLPRPYFDHEDFLEQETRHKFDQLARLHELYQSKLALANVSNSVTYQRENSSTVNVRDAPSATVFRPPSRCQSLSLSDVLFNDNASNHGSIYSEPAYIAGKPDQEKICDNCRQSMSRPATASYWYPSSVAHLASPRRYCGKLGDCNISSLRHPDGASNPNLKEEIERIPGNGASGSDPEEEYIEAKKLFTAAERSERTVTGKSDIEEDLKIQGGTSLQLSMPSPAPSSGRMQRKILSLGSSFGLNKESSDSGADTTPRAAKLSPATLSRHRAESSGYDSIVRDSETSSITSDSSRQTGALQEHQAVEQRAAGYELRRSRAHCRAQPGPPAASAILAYTGEDVDILDRRARVRSNPRGMMSRIHSLRLRQRLLRLELRDAKRRLMVPDTRWDYNLYVEDSMDWRNPSFLEALTVETCILQKRVEACKSHVLLVTCFDSCPQQPTTEQPTAEINIT</sequence>
<evidence type="ECO:0000313" key="3">
    <source>
        <dbReference type="Proteomes" id="UP000000311"/>
    </source>
</evidence>